<evidence type="ECO:0000313" key="2">
    <source>
        <dbReference type="EMBL" id="PJF32299.1"/>
    </source>
</evidence>
<evidence type="ECO:0000256" key="1">
    <source>
        <dbReference type="SAM" id="Phobius"/>
    </source>
</evidence>
<reference evidence="2 3" key="1">
    <citation type="submission" date="2017-11" db="EMBL/GenBank/DDBJ databases">
        <title>Evolution of Phototrophy in the Chloroflexi Phylum Driven by Horizontal Gene Transfer.</title>
        <authorList>
            <person name="Ward L.M."/>
            <person name="Hemp J."/>
            <person name="Shih P.M."/>
            <person name="Mcglynn S.E."/>
            <person name="Fischer W."/>
        </authorList>
    </citation>
    <scope>NUCLEOTIDE SEQUENCE [LARGE SCALE GENOMIC DNA]</scope>
    <source>
        <strain evidence="2">CP2_2F</strain>
    </source>
</reference>
<dbReference type="PANTHER" id="PTHR34290:SF2">
    <property type="entry name" value="OS04G0668800 PROTEIN"/>
    <property type="match status" value="1"/>
</dbReference>
<dbReference type="GO" id="GO:0015035">
    <property type="term" value="F:protein-disulfide reductase activity"/>
    <property type="evidence" value="ECO:0007669"/>
    <property type="project" value="InterPro"/>
</dbReference>
<comment type="caution">
    <text evidence="2">The sequence shown here is derived from an EMBL/GenBank/DDBJ whole genome shotgun (WGS) entry which is preliminary data.</text>
</comment>
<keyword evidence="1" id="KW-1133">Transmembrane helix</keyword>
<proteinExistence type="predicted"/>
<dbReference type="Pfam" id="PF04134">
    <property type="entry name" value="DCC1-like"/>
    <property type="match status" value="1"/>
</dbReference>
<protein>
    <recommendedName>
        <fullName evidence="4">DUF393 domain-containing protein</fullName>
    </recommendedName>
</protein>
<gene>
    <name evidence="2" type="ORF">CUN51_01335</name>
</gene>
<keyword evidence="1" id="KW-0812">Transmembrane</keyword>
<sequence length="169" mass="19207">MVLIIAQGVKRAAMGKTACLCDFLRSGASKMTATDKSERVAVLYDGMCVICVNSVRLWRRLDWRKRLELIDVQDWSYVQQRFPQIERDAALGAIHVIAPDGAIYTGYDGVRCMARYVPLLAWSAPLLGFAPIAWLGRRVYTWIARRRYAINRLFGRPVCDEACRPPSRP</sequence>
<organism evidence="2 3">
    <name type="scientific">Candidatus Thermofonsia Clade 1 bacterium</name>
    <dbReference type="NCBI Taxonomy" id="2364210"/>
    <lineage>
        <taxon>Bacteria</taxon>
        <taxon>Bacillati</taxon>
        <taxon>Chloroflexota</taxon>
        <taxon>Candidatus Thermofontia</taxon>
        <taxon>Candidatus Thermofonsia Clade 1</taxon>
    </lineage>
</organism>
<dbReference type="PANTHER" id="PTHR34290">
    <property type="entry name" value="SI:CH73-390P7.2"/>
    <property type="match status" value="1"/>
</dbReference>
<accession>A0A2M8P424</accession>
<dbReference type="AlphaFoldDB" id="A0A2M8P424"/>
<evidence type="ECO:0000313" key="3">
    <source>
        <dbReference type="Proteomes" id="UP000228921"/>
    </source>
</evidence>
<dbReference type="InterPro" id="IPR044691">
    <property type="entry name" value="DCC1_Trx"/>
</dbReference>
<name>A0A2M8P424_9CHLR</name>
<feature type="transmembrane region" description="Helical" evidence="1">
    <location>
        <begin position="119"/>
        <end position="136"/>
    </location>
</feature>
<keyword evidence="1" id="KW-0472">Membrane</keyword>
<dbReference type="EMBL" id="PGTK01000001">
    <property type="protein sequence ID" value="PJF32299.1"/>
    <property type="molecule type" value="Genomic_DNA"/>
</dbReference>
<evidence type="ECO:0008006" key="4">
    <source>
        <dbReference type="Google" id="ProtNLM"/>
    </source>
</evidence>
<dbReference type="Proteomes" id="UP000228921">
    <property type="component" value="Unassembled WGS sequence"/>
</dbReference>
<dbReference type="InterPro" id="IPR007263">
    <property type="entry name" value="DCC1-like"/>
</dbReference>